<dbReference type="EMBL" id="JBBPBM010000021">
    <property type="protein sequence ID" value="KAK8548711.1"/>
    <property type="molecule type" value="Genomic_DNA"/>
</dbReference>
<organism evidence="2 3">
    <name type="scientific">Hibiscus sabdariffa</name>
    <name type="common">roselle</name>
    <dbReference type="NCBI Taxonomy" id="183260"/>
    <lineage>
        <taxon>Eukaryota</taxon>
        <taxon>Viridiplantae</taxon>
        <taxon>Streptophyta</taxon>
        <taxon>Embryophyta</taxon>
        <taxon>Tracheophyta</taxon>
        <taxon>Spermatophyta</taxon>
        <taxon>Magnoliopsida</taxon>
        <taxon>eudicotyledons</taxon>
        <taxon>Gunneridae</taxon>
        <taxon>Pentapetalae</taxon>
        <taxon>rosids</taxon>
        <taxon>malvids</taxon>
        <taxon>Malvales</taxon>
        <taxon>Malvaceae</taxon>
        <taxon>Malvoideae</taxon>
        <taxon>Hibiscus</taxon>
    </lineage>
</organism>
<reference evidence="2 3" key="1">
    <citation type="journal article" date="2024" name="G3 (Bethesda)">
        <title>Genome assembly of Hibiscus sabdariffa L. provides insights into metabolisms of medicinal natural products.</title>
        <authorList>
            <person name="Kim T."/>
        </authorList>
    </citation>
    <scope>NUCLEOTIDE SEQUENCE [LARGE SCALE GENOMIC DNA]</scope>
    <source>
        <strain evidence="2">TK-2024</strain>
        <tissue evidence="2">Old leaves</tissue>
    </source>
</reference>
<evidence type="ECO:0000313" key="3">
    <source>
        <dbReference type="Proteomes" id="UP001472677"/>
    </source>
</evidence>
<accession>A0ABR2DXK8</accession>
<sequence>MEANHTSSSLPTVSVSMSESIKVKGTTLALILLGMSALLSLIFYRCVRRRRRDENDTDVVECRADNNC</sequence>
<evidence type="ECO:0000313" key="2">
    <source>
        <dbReference type="EMBL" id="KAK8548711.1"/>
    </source>
</evidence>
<comment type="caution">
    <text evidence="2">The sequence shown here is derived from an EMBL/GenBank/DDBJ whole genome shotgun (WGS) entry which is preliminary data.</text>
</comment>
<protein>
    <submittedName>
        <fullName evidence="2">Uncharacterized protein</fullName>
    </submittedName>
</protein>
<dbReference type="Proteomes" id="UP001472677">
    <property type="component" value="Unassembled WGS sequence"/>
</dbReference>
<proteinExistence type="predicted"/>
<keyword evidence="1" id="KW-0472">Membrane</keyword>
<gene>
    <name evidence="2" type="ORF">V6N12_061619</name>
</gene>
<keyword evidence="3" id="KW-1185">Reference proteome</keyword>
<keyword evidence="1" id="KW-0812">Transmembrane</keyword>
<name>A0ABR2DXK8_9ROSI</name>
<evidence type="ECO:0000256" key="1">
    <source>
        <dbReference type="SAM" id="Phobius"/>
    </source>
</evidence>
<keyword evidence="1" id="KW-1133">Transmembrane helix</keyword>
<feature type="transmembrane region" description="Helical" evidence="1">
    <location>
        <begin position="25"/>
        <end position="44"/>
    </location>
</feature>